<feature type="chain" id="PRO_5044258507" description="Amine oxidase" evidence="1">
    <location>
        <begin position="23"/>
        <end position="222"/>
    </location>
</feature>
<gene>
    <name evidence="2" type="ORF">AB1Y20_001145</name>
</gene>
<dbReference type="AlphaFoldDB" id="A0AB34KCR1"/>
<dbReference type="EMBL" id="JBGBPQ010000001">
    <property type="protein sequence ID" value="KAL1530230.1"/>
    <property type="molecule type" value="Genomic_DNA"/>
</dbReference>
<organism evidence="2 3">
    <name type="scientific">Prymnesium parvum</name>
    <name type="common">Toxic golden alga</name>
    <dbReference type="NCBI Taxonomy" id="97485"/>
    <lineage>
        <taxon>Eukaryota</taxon>
        <taxon>Haptista</taxon>
        <taxon>Haptophyta</taxon>
        <taxon>Prymnesiophyceae</taxon>
        <taxon>Prymnesiales</taxon>
        <taxon>Prymnesiaceae</taxon>
        <taxon>Prymnesium</taxon>
    </lineage>
</organism>
<evidence type="ECO:0008006" key="4">
    <source>
        <dbReference type="Google" id="ProtNLM"/>
    </source>
</evidence>
<feature type="signal peptide" evidence="1">
    <location>
        <begin position="1"/>
        <end position="22"/>
    </location>
</feature>
<evidence type="ECO:0000256" key="1">
    <source>
        <dbReference type="SAM" id="SignalP"/>
    </source>
</evidence>
<accession>A0AB34KCR1</accession>
<dbReference type="Proteomes" id="UP001515480">
    <property type="component" value="Unassembled WGS sequence"/>
</dbReference>
<protein>
    <recommendedName>
        <fullName evidence="4">Amine oxidase</fullName>
    </recommendedName>
</protein>
<evidence type="ECO:0000313" key="3">
    <source>
        <dbReference type="Proteomes" id="UP001515480"/>
    </source>
</evidence>
<evidence type="ECO:0000313" key="2">
    <source>
        <dbReference type="EMBL" id="KAL1530230.1"/>
    </source>
</evidence>
<sequence length="222" mass="24620">MSLHLCVLGACYVAQRVAPVAATQRVAPPRATMVTFNARRQVTSEAFKATKDGLREWFGKPECIEALCSMADEFRMTAPDRVEIVTLIPFPGIVAKSVNVLGVSTDMDTLAMNLTMLSSTTVCETGPKWVRDFFVRILNSTTSTSDNNIKVRWSDEMAYIETDATLNVQMSIPGFFPLPIKRMEQEGSASLQNVLDDQMSPPLAKCRSAYLDWEAGRRTLLT</sequence>
<reference evidence="2 3" key="1">
    <citation type="journal article" date="2024" name="Science">
        <title>Giant polyketide synthase enzymes in the biosynthesis of giant marine polyether toxins.</title>
        <authorList>
            <person name="Fallon T.R."/>
            <person name="Shende V.V."/>
            <person name="Wierzbicki I.H."/>
            <person name="Pendleton A.L."/>
            <person name="Watervoot N.F."/>
            <person name="Auber R.P."/>
            <person name="Gonzalez D.J."/>
            <person name="Wisecaver J.H."/>
            <person name="Moore B.S."/>
        </authorList>
    </citation>
    <scope>NUCLEOTIDE SEQUENCE [LARGE SCALE GENOMIC DNA]</scope>
    <source>
        <strain evidence="2 3">12B1</strain>
    </source>
</reference>
<comment type="caution">
    <text evidence="2">The sequence shown here is derived from an EMBL/GenBank/DDBJ whole genome shotgun (WGS) entry which is preliminary data.</text>
</comment>
<keyword evidence="1" id="KW-0732">Signal</keyword>
<keyword evidence="3" id="KW-1185">Reference proteome</keyword>
<name>A0AB34KCR1_PRYPA</name>
<proteinExistence type="predicted"/>